<name>A0A0D9XG08_9ORYZ</name>
<dbReference type="AlphaFoldDB" id="A0A0D9XG08"/>
<accession>A0A0D9XG08</accession>
<protein>
    <submittedName>
        <fullName evidence="1">Uncharacterized protein</fullName>
    </submittedName>
</protein>
<dbReference type="PANTHER" id="PTHR35161">
    <property type="entry name" value="OS02G0303100 PROTEIN"/>
    <property type="match status" value="1"/>
</dbReference>
<proteinExistence type="predicted"/>
<reference evidence="1" key="3">
    <citation type="submission" date="2015-04" db="UniProtKB">
        <authorList>
            <consortium name="EnsemblPlants"/>
        </authorList>
    </citation>
    <scope>IDENTIFICATION</scope>
</reference>
<organism evidence="1 2">
    <name type="scientific">Leersia perrieri</name>
    <dbReference type="NCBI Taxonomy" id="77586"/>
    <lineage>
        <taxon>Eukaryota</taxon>
        <taxon>Viridiplantae</taxon>
        <taxon>Streptophyta</taxon>
        <taxon>Embryophyta</taxon>
        <taxon>Tracheophyta</taxon>
        <taxon>Spermatophyta</taxon>
        <taxon>Magnoliopsida</taxon>
        <taxon>Liliopsida</taxon>
        <taxon>Poales</taxon>
        <taxon>Poaceae</taxon>
        <taxon>BOP clade</taxon>
        <taxon>Oryzoideae</taxon>
        <taxon>Oryzeae</taxon>
        <taxon>Oryzinae</taxon>
        <taxon>Leersia</taxon>
    </lineage>
</organism>
<reference evidence="2" key="2">
    <citation type="submission" date="2013-12" db="EMBL/GenBank/DDBJ databases">
        <authorList>
            <person name="Yu Y."/>
            <person name="Lee S."/>
            <person name="de Baynast K."/>
            <person name="Wissotski M."/>
            <person name="Liu L."/>
            <person name="Talag J."/>
            <person name="Goicoechea J."/>
            <person name="Angelova A."/>
            <person name="Jetty R."/>
            <person name="Kudrna D."/>
            <person name="Golser W."/>
            <person name="Rivera L."/>
            <person name="Zhang J."/>
            <person name="Wing R."/>
        </authorList>
    </citation>
    <scope>NUCLEOTIDE SEQUENCE</scope>
</reference>
<evidence type="ECO:0000313" key="2">
    <source>
        <dbReference type="Proteomes" id="UP000032180"/>
    </source>
</evidence>
<sequence length="420" mass="48865">MKFEQHQLAPEETKRAVQTESLWRNGTCSKSIENLYLDFLEFKERMEVAEGESIGAAVGKVLMSKNCEVSDYYLMYGTRIVGDETILPPSIHGGTLSLRPRIRGGRDQLLVRKHLPLRLKHGNPNYDEFITELSPIGRRSVRLLFELLERMHVAGKCLDGDFTLDDIVYIESFNRLSFKAGVKLVNFYPGGYMKDMISIALILQEYFCYTHPDGSRRFPIYMQSLIDFIVSGMDNWGWELRKRRSFIFNHCCFMTSTERAMLICSLREFIKGLDEYSLVELKYAFVDTDVWTTDMKATNQTLKVLNYTRRNPNTGRVEVVKNYLERCPLSKLDYVRCFIIHTIKGGKVTMEEAENFFAILDSKFLPEMLLGLLHEYNQTEAAKEKMDIDNILGWRTMFEHRIVDEDEDYYAARIVQVPLL</sequence>
<reference evidence="1 2" key="1">
    <citation type="submission" date="2012-08" db="EMBL/GenBank/DDBJ databases">
        <title>Oryza genome evolution.</title>
        <authorList>
            <person name="Wing R.A."/>
        </authorList>
    </citation>
    <scope>NUCLEOTIDE SEQUENCE</scope>
</reference>
<dbReference type="EnsemblPlants" id="LPERR09G13470.1">
    <property type="protein sequence ID" value="LPERR09G13470.1"/>
    <property type="gene ID" value="LPERR09G13470"/>
</dbReference>
<dbReference type="Gramene" id="LPERR09G13470.1">
    <property type="protein sequence ID" value="LPERR09G13470.1"/>
    <property type="gene ID" value="LPERR09G13470"/>
</dbReference>
<evidence type="ECO:0000313" key="1">
    <source>
        <dbReference type="EnsemblPlants" id="LPERR09G13470.1"/>
    </source>
</evidence>
<keyword evidence="2" id="KW-1185">Reference proteome</keyword>
<dbReference type="HOGENOM" id="CLU_033496_0_0_1"/>
<dbReference type="PANTHER" id="PTHR35161:SF22">
    <property type="match status" value="1"/>
</dbReference>
<dbReference type="Proteomes" id="UP000032180">
    <property type="component" value="Chromosome 9"/>
</dbReference>